<dbReference type="OrthoDB" id="9809438at2"/>
<evidence type="ECO:0000259" key="12">
    <source>
        <dbReference type="Pfam" id="PF08544"/>
    </source>
</evidence>
<dbReference type="PANTHER" id="PTHR43527">
    <property type="entry name" value="4-DIPHOSPHOCYTIDYL-2-C-METHYL-D-ERYTHRITOL KINASE, CHLOROPLASTIC"/>
    <property type="match status" value="1"/>
</dbReference>
<comment type="function">
    <text evidence="10">Catalyzes the phosphorylation of the position 2 hydroxy group of 4-diphosphocytidyl-2C-methyl-D-erythritol.</text>
</comment>
<dbReference type="InterPro" id="IPR020568">
    <property type="entry name" value="Ribosomal_Su5_D2-typ_SF"/>
</dbReference>
<feature type="domain" description="GHMP kinase C-terminal" evidence="12">
    <location>
        <begin position="222"/>
        <end position="282"/>
    </location>
</feature>
<evidence type="ECO:0000313" key="14">
    <source>
        <dbReference type="Proteomes" id="UP000024816"/>
    </source>
</evidence>
<evidence type="ECO:0000256" key="9">
    <source>
        <dbReference type="ARBA" id="ARBA00032554"/>
    </source>
</evidence>
<dbReference type="InterPro" id="IPR014721">
    <property type="entry name" value="Ribsml_uS5_D2-typ_fold_subgr"/>
</dbReference>
<dbReference type="GO" id="GO:0005524">
    <property type="term" value="F:ATP binding"/>
    <property type="evidence" value="ECO:0007669"/>
    <property type="project" value="UniProtKB-UniRule"/>
</dbReference>
<dbReference type="InterPro" id="IPR013750">
    <property type="entry name" value="GHMP_kinase_C_dom"/>
</dbReference>
<keyword evidence="7 10" id="KW-0067">ATP-binding</keyword>
<keyword evidence="5 10" id="KW-0547">Nucleotide-binding</keyword>
<dbReference type="Gene3D" id="3.30.230.10">
    <property type="match status" value="1"/>
</dbReference>
<keyword evidence="6 10" id="KW-0418">Kinase</keyword>
<dbReference type="SUPFAM" id="SSF54211">
    <property type="entry name" value="Ribosomal protein S5 domain 2-like"/>
    <property type="match status" value="1"/>
</dbReference>
<sequence length="297" mass="31224">MKTDSYSALAPAKVNLFLHVGPVQANGRHKLDSLVMFAGEEAADRLDVMISDDLSMTITGPGMTNPDYIGPIHDNLVLRAARALQAETGTTKGAAFTLDKHLPIAAGIGGGSADAAAALRLLTDLWGTDPAAARKVAPELGGDVPVALQGHAALMQGEGERVRRAPGLPRVPALLVNPNLACPTGPIFRAYDEAGGGAAFREFGAVPPFERVWDLVHWLREQRNDLQAPAIAAVPEIAGVLDTLQALPDAQLTRMSGSGATCFALFETGDAARRAEAQLSAARPDWWIRATMLGDAV</sequence>
<dbReference type="Gene3D" id="3.30.70.890">
    <property type="entry name" value="GHMP kinase, C-terminal domain"/>
    <property type="match status" value="1"/>
</dbReference>
<dbReference type="PATRIC" id="fig|1280952.3.peg.2114"/>
<dbReference type="HAMAP" id="MF_00061">
    <property type="entry name" value="IspE"/>
    <property type="match status" value="1"/>
</dbReference>
<evidence type="ECO:0000256" key="4">
    <source>
        <dbReference type="ARBA" id="ARBA00022679"/>
    </source>
</evidence>
<dbReference type="GO" id="GO:0019288">
    <property type="term" value="P:isopentenyl diphosphate biosynthetic process, methylerythritol 4-phosphate pathway"/>
    <property type="evidence" value="ECO:0007669"/>
    <property type="project" value="UniProtKB-UniRule"/>
</dbReference>
<dbReference type="AlphaFoldDB" id="A0A059FBW4"/>
<dbReference type="EMBL" id="ARYJ01000006">
    <property type="protein sequence ID" value="KCZ88021.1"/>
    <property type="molecule type" value="Genomic_DNA"/>
</dbReference>
<dbReference type="SUPFAM" id="SSF55060">
    <property type="entry name" value="GHMP Kinase, C-terminal domain"/>
    <property type="match status" value="1"/>
</dbReference>
<dbReference type="GO" id="GO:0050515">
    <property type="term" value="F:4-(cytidine 5'-diphospho)-2-C-methyl-D-erythritol kinase activity"/>
    <property type="evidence" value="ECO:0007669"/>
    <property type="project" value="UniProtKB-UniRule"/>
</dbReference>
<dbReference type="GO" id="GO:0016114">
    <property type="term" value="P:terpenoid biosynthetic process"/>
    <property type="evidence" value="ECO:0007669"/>
    <property type="project" value="InterPro"/>
</dbReference>
<evidence type="ECO:0000259" key="11">
    <source>
        <dbReference type="Pfam" id="PF00288"/>
    </source>
</evidence>
<reference evidence="13 14" key="1">
    <citation type="journal article" date="2014" name="Antonie Van Leeuwenhoek">
        <title>Hyphomonas beringensis sp. nov. and Hyphomonas chukchiensis sp. nov., isolated from surface seawater of the Bering Sea and Chukchi Sea.</title>
        <authorList>
            <person name="Li C."/>
            <person name="Lai Q."/>
            <person name="Li G."/>
            <person name="Dong C."/>
            <person name="Wang J."/>
            <person name="Liao Y."/>
            <person name="Shao Z."/>
        </authorList>
    </citation>
    <scope>NUCLEOTIDE SEQUENCE [LARGE SCALE GENOMIC DNA]</scope>
    <source>
        <strain evidence="13 14">VP2</strain>
    </source>
</reference>
<feature type="active site" evidence="10">
    <location>
        <position position="143"/>
    </location>
</feature>
<name>A0A059FBW4_9PROT</name>
<evidence type="ECO:0000256" key="5">
    <source>
        <dbReference type="ARBA" id="ARBA00022741"/>
    </source>
</evidence>
<feature type="domain" description="GHMP kinase N-terminal" evidence="11">
    <location>
        <begin position="75"/>
        <end position="150"/>
    </location>
</feature>
<evidence type="ECO:0000256" key="7">
    <source>
        <dbReference type="ARBA" id="ARBA00022840"/>
    </source>
</evidence>
<accession>A0A059FBW4</accession>
<proteinExistence type="inferred from homology"/>
<evidence type="ECO:0000256" key="10">
    <source>
        <dbReference type="HAMAP-Rule" id="MF_00061"/>
    </source>
</evidence>
<organism evidence="13 14">
    <name type="scientific">Hyphomonas jannaschiana VP2</name>
    <dbReference type="NCBI Taxonomy" id="1280952"/>
    <lineage>
        <taxon>Bacteria</taxon>
        <taxon>Pseudomonadati</taxon>
        <taxon>Pseudomonadota</taxon>
        <taxon>Alphaproteobacteria</taxon>
        <taxon>Hyphomonadales</taxon>
        <taxon>Hyphomonadaceae</taxon>
        <taxon>Hyphomonas</taxon>
    </lineage>
</organism>
<dbReference type="RefSeq" id="WP_035581956.1">
    <property type="nucleotide sequence ID" value="NZ_ARYJ01000006.1"/>
</dbReference>
<dbReference type="UniPathway" id="UPA00056">
    <property type="reaction ID" value="UER00094"/>
</dbReference>
<dbReference type="eggNOG" id="COG1947">
    <property type="taxonomic scope" value="Bacteria"/>
</dbReference>
<evidence type="ECO:0000313" key="13">
    <source>
        <dbReference type="EMBL" id="KCZ88021.1"/>
    </source>
</evidence>
<protein>
    <recommendedName>
        <fullName evidence="3 10">4-diphosphocytidyl-2-C-methyl-D-erythritol kinase</fullName>
        <shortName evidence="10">CMK</shortName>
        <ecNumber evidence="2 10">2.7.1.148</ecNumber>
    </recommendedName>
    <alternativeName>
        <fullName evidence="9 10">4-(cytidine-5'-diphospho)-2-C-methyl-D-erythritol kinase</fullName>
    </alternativeName>
</protein>
<dbReference type="InterPro" id="IPR006204">
    <property type="entry name" value="GHMP_kinase_N_dom"/>
</dbReference>
<dbReference type="Pfam" id="PF08544">
    <property type="entry name" value="GHMP_kinases_C"/>
    <property type="match status" value="1"/>
</dbReference>
<feature type="binding site" evidence="10">
    <location>
        <begin position="103"/>
        <end position="113"/>
    </location>
    <ligand>
        <name>ATP</name>
        <dbReference type="ChEBI" id="CHEBI:30616"/>
    </ligand>
</feature>
<dbReference type="PIRSF" id="PIRSF010376">
    <property type="entry name" value="IspE"/>
    <property type="match status" value="1"/>
</dbReference>
<keyword evidence="4 10" id="KW-0808">Transferase</keyword>
<evidence type="ECO:0000256" key="8">
    <source>
        <dbReference type="ARBA" id="ARBA00023229"/>
    </source>
</evidence>
<keyword evidence="14" id="KW-1185">Reference proteome</keyword>
<evidence type="ECO:0000256" key="2">
    <source>
        <dbReference type="ARBA" id="ARBA00012052"/>
    </source>
</evidence>
<gene>
    <name evidence="10" type="primary">ispE</name>
    <name evidence="13" type="ORF">HJA_10580</name>
</gene>
<dbReference type="NCBIfam" id="NF011202">
    <property type="entry name" value="PRK14608.1"/>
    <property type="match status" value="1"/>
</dbReference>
<comment type="similarity">
    <text evidence="1 10">Belongs to the GHMP kinase family. IspE subfamily.</text>
</comment>
<dbReference type="Proteomes" id="UP000024816">
    <property type="component" value="Unassembled WGS sequence"/>
</dbReference>
<keyword evidence="8 10" id="KW-0414">Isoprene biosynthesis</keyword>
<evidence type="ECO:0000256" key="1">
    <source>
        <dbReference type="ARBA" id="ARBA00009684"/>
    </source>
</evidence>
<dbReference type="InterPro" id="IPR004424">
    <property type="entry name" value="IspE"/>
</dbReference>
<feature type="active site" evidence="10">
    <location>
        <position position="13"/>
    </location>
</feature>
<dbReference type="PANTHER" id="PTHR43527:SF2">
    <property type="entry name" value="4-DIPHOSPHOCYTIDYL-2-C-METHYL-D-ERYTHRITOL KINASE, CHLOROPLASTIC"/>
    <property type="match status" value="1"/>
</dbReference>
<comment type="pathway">
    <text evidence="10">Isoprenoid biosynthesis; isopentenyl diphosphate biosynthesis via DXP pathway; isopentenyl diphosphate from 1-deoxy-D-xylulose 5-phosphate: step 3/6.</text>
</comment>
<dbReference type="STRING" id="1280952.HJA_10580"/>
<comment type="caution">
    <text evidence="13">The sequence shown here is derived from an EMBL/GenBank/DDBJ whole genome shotgun (WGS) entry which is preliminary data.</text>
</comment>
<evidence type="ECO:0000256" key="3">
    <source>
        <dbReference type="ARBA" id="ARBA00017473"/>
    </source>
</evidence>
<evidence type="ECO:0000256" key="6">
    <source>
        <dbReference type="ARBA" id="ARBA00022777"/>
    </source>
</evidence>
<dbReference type="Pfam" id="PF00288">
    <property type="entry name" value="GHMP_kinases_N"/>
    <property type="match status" value="1"/>
</dbReference>
<dbReference type="InterPro" id="IPR036554">
    <property type="entry name" value="GHMP_kinase_C_sf"/>
</dbReference>
<dbReference type="EC" id="2.7.1.148" evidence="2 10"/>
<comment type="catalytic activity">
    <reaction evidence="10">
        <text>4-CDP-2-C-methyl-D-erythritol + ATP = 4-CDP-2-C-methyl-D-erythritol 2-phosphate + ADP + H(+)</text>
        <dbReference type="Rhea" id="RHEA:18437"/>
        <dbReference type="ChEBI" id="CHEBI:15378"/>
        <dbReference type="ChEBI" id="CHEBI:30616"/>
        <dbReference type="ChEBI" id="CHEBI:57823"/>
        <dbReference type="ChEBI" id="CHEBI:57919"/>
        <dbReference type="ChEBI" id="CHEBI:456216"/>
        <dbReference type="EC" id="2.7.1.148"/>
    </reaction>
</comment>